<evidence type="ECO:0000259" key="4">
    <source>
        <dbReference type="Pfam" id="PF13439"/>
    </source>
</evidence>
<dbReference type="CDD" id="cd03801">
    <property type="entry name" value="GT4_PimA-like"/>
    <property type="match status" value="1"/>
</dbReference>
<feature type="domain" description="Glycosyl transferase family 1" evidence="3">
    <location>
        <begin position="210"/>
        <end position="370"/>
    </location>
</feature>
<dbReference type="OrthoDB" id="9806653at2"/>
<dbReference type="EMBL" id="CP001848">
    <property type="protein sequence ID" value="ADB16122.1"/>
    <property type="molecule type" value="Genomic_DNA"/>
</dbReference>
<proteinExistence type="predicted"/>
<dbReference type="Pfam" id="PF00534">
    <property type="entry name" value="Glycos_transf_1"/>
    <property type="match status" value="1"/>
</dbReference>
<dbReference type="Gene3D" id="3.40.50.2000">
    <property type="entry name" value="Glycogen Phosphorylase B"/>
    <property type="match status" value="2"/>
</dbReference>
<dbReference type="CAZy" id="GT4">
    <property type="family name" value="Glycosyltransferase Family 4"/>
</dbReference>
<dbReference type="InterPro" id="IPR028098">
    <property type="entry name" value="Glyco_trans_4-like_N"/>
</dbReference>
<keyword evidence="2 5" id="KW-0808">Transferase</keyword>
<dbReference type="InterPro" id="IPR001296">
    <property type="entry name" value="Glyco_trans_1"/>
</dbReference>
<gene>
    <name evidence="5" type="ordered locus">Psta_1447</name>
</gene>
<dbReference type="eggNOG" id="COG0707">
    <property type="taxonomic scope" value="Bacteria"/>
</dbReference>
<organism evidence="5 6">
    <name type="scientific">Pirellula staleyi (strain ATCC 27377 / DSM 6068 / ICPB 4128)</name>
    <name type="common">Pirella staleyi</name>
    <dbReference type="NCBI Taxonomy" id="530564"/>
    <lineage>
        <taxon>Bacteria</taxon>
        <taxon>Pseudomonadati</taxon>
        <taxon>Planctomycetota</taxon>
        <taxon>Planctomycetia</taxon>
        <taxon>Pirellulales</taxon>
        <taxon>Pirellulaceae</taxon>
        <taxon>Pirellula</taxon>
    </lineage>
</organism>
<dbReference type="Pfam" id="PF13439">
    <property type="entry name" value="Glyco_transf_4"/>
    <property type="match status" value="1"/>
</dbReference>
<dbReference type="PANTHER" id="PTHR12526">
    <property type="entry name" value="GLYCOSYLTRANSFERASE"/>
    <property type="match status" value="1"/>
</dbReference>
<name>D2QX18_PIRSD</name>
<evidence type="ECO:0000313" key="5">
    <source>
        <dbReference type="EMBL" id="ADB16122.1"/>
    </source>
</evidence>
<dbReference type="GO" id="GO:0016757">
    <property type="term" value="F:glycosyltransferase activity"/>
    <property type="evidence" value="ECO:0007669"/>
    <property type="project" value="UniProtKB-KW"/>
</dbReference>
<protein>
    <submittedName>
        <fullName evidence="5">Glycosyl transferase group 1</fullName>
    </submittedName>
</protein>
<dbReference type="Proteomes" id="UP000001887">
    <property type="component" value="Chromosome"/>
</dbReference>
<dbReference type="PANTHER" id="PTHR12526:SF510">
    <property type="entry name" value="D-INOSITOL 3-PHOSPHATE GLYCOSYLTRANSFERASE"/>
    <property type="match status" value="1"/>
</dbReference>
<evidence type="ECO:0000256" key="1">
    <source>
        <dbReference type="ARBA" id="ARBA00022676"/>
    </source>
</evidence>
<feature type="domain" description="Glycosyltransferase subfamily 4-like N-terminal" evidence="4">
    <location>
        <begin position="38"/>
        <end position="204"/>
    </location>
</feature>
<dbReference type="STRING" id="530564.Psta_1447"/>
<dbReference type="AlphaFoldDB" id="D2QX18"/>
<keyword evidence="1" id="KW-0328">Glycosyltransferase</keyword>
<dbReference type="SUPFAM" id="SSF53756">
    <property type="entry name" value="UDP-Glycosyltransferase/glycogen phosphorylase"/>
    <property type="match status" value="1"/>
</dbReference>
<evidence type="ECO:0000256" key="2">
    <source>
        <dbReference type="ARBA" id="ARBA00022679"/>
    </source>
</evidence>
<dbReference type="eggNOG" id="COG0438">
    <property type="taxonomic scope" value="Bacteria"/>
</dbReference>
<reference evidence="5 6" key="1">
    <citation type="journal article" date="2009" name="Stand. Genomic Sci.">
        <title>Complete genome sequence of Pirellula staleyi type strain (ATCC 27377).</title>
        <authorList>
            <person name="Clum A."/>
            <person name="Tindall B.J."/>
            <person name="Sikorski J."/>
            <person name="Ivanova N."/>
            <person name="Mavrommatis K."/>
            <person name="Lucas S."/>
            <person name="Glavina del Rio T."/>
            <person name="Nolan M."/>
            <person name="Chen F."/>
            <person name="Tice H."/>
            <person name="Pitluck S."/>
            <person name="Cheng J.F."/>
            <person name="Chertkov O."/>
            <person name="Brettin T."/>
            <person name="Han C."/>
            <person name="Detter J.C."/>
            <person name="Kuske C."/>
            <person name="Bruce D."/>
            <person name="Goodwin L."/>
            <person name="Ovchinikova G."/>
            <person name="Pati A."/>
            <person name="Mikhailova N."/>
            <person name="Chen A."/>
            <person name="Palaniappan K."/>
            <person name="Land M."/>
            <person name="Hauser L."/>
            <person name="Chang Y.J."/>
            <person name="Jeffries C.D."/>
            <person name="Chain P."/>
            <person name="Rohde M."/>
            <person name="Goker M."/>
            <person name="Bristow J."/>
            <person name="Eisen J.A."/>
            <person name="Markowitz V."/>
            <person name="Hugenholtz P."/>
            <person name="Kyrpides N.C."/>
            <person name="Klenk H.P."/>
            <person name="Lapidus A."/>
        </authorList>
    </citation>
    <scope>NUCLEOTIDE SEQUENCE [LARGE SCALE GENOMIC DNA]</scope>
    <source>
        <strain evidence="6">ATCC 27377 / DSM 6068 / ICPB 4128</strain>
    </source>
</reference>
<evidence type="ECO:0000313" key="6">
    <source>
        <dbReference type="Proteomes" id="UP000001887"/>
    </source>
</evidence>
<accession>D2QX18</accession>
<dbReference type="HOGENOM" id="CLU_009583_0_3_0"/>
<sequence length="402" mass="44002">MNALVAMGPPMSELNRSLTLSAADRPLRVMLVTQASGGGVGRHFLDLAEGLSAAGAEVVGVYAPRKIDQQFRRRLASPALPTMIEMPMHRAIHPLDGVDVWKLAQLIRQHGPFDVVHGHSSKGGALARLAARWMNVPSVYTPNAFVTLDPSLSKLKRKMYGMIETWLAKRTASIIAVSYDEQRHAEEHLGIRSELMTVIPNGISPPAFPDRQATRNRLGLRDDEVVIGFIGRLAHQKAPDVMLDTMALLADVPNVKLVMVGSGPDEEAVKAQLARLQLQDRVLMLGDVVGLEHFPAFDLFCLSSRYEGMPYVLLEALAAGLPIVSTRVEGVTMTVEPEVNGLIVERDRPAELAAALRRVVTEAQLRSQFAAGSLARAKRFTLDAMVDSTMQLYRRVIAESAR</sequence>
<keyword evidence="6" id="KW-1185">Reference proteome</keyword>
<dbReference type="KEGG" id="psl:Psta_1447"/>
<evidence type="ECO:0000259" key="3">
    <source>
        <dbReference type="Pfam" id="PF00534"/>
    </source>
</evidence>